<evidence type="ECO:0000313" key="3">
    <source>
        <dbReference type="Proteomes" id="UP000589626"/>
    </source>
</evidence>
<organism evidence="2 3">
    <name type="scientific">Nocardioides soli</name>
    <dbReference type="NCBI Taxonomy" id="1036020"/>
    <lineage>
        <taxon>Bacteria</taxon>
        <taxon>Bacillati</taxon>
        <taxon>Actinomycetota</taxon>
        <taxon>Actinomycetes</taxon>
        <taxon>Propionibacteriales</taxon>
        <taxon>Nocardioidaceae</taxon>
        <taxon>Nocardioides</taxon>
    </lineage>
</organism>
<dbReference type="Pfam" id="PF13180">
    <property type="entry name" value="PDZ_2"/>
    <property type="match status" value="1"/>
</dbReference>
<dbReference type="SUPFAM" id="SSF50156">
    <property type="entry name" value="PDZ domain-like"/>
    <property type="match status" value="1"/>
</dbReference>
<evidence type="ECO:0000313" key="2">
    <source>
        <dbReference type="EMBL" id="MBB3043331.1"/>
    </source>
</evidence>
<dbReference type="SUPFAM" id="SSF54211">
    <property type="entry name" value="Ribosomal protein S5 domain 2-like"/>
    <property type="match status" value="1"/>
</dbReference>
<dbReference type="SMART" id="SM00228">
    <property type="entry name" value="PDZ"/>
    <property type="match status" value="1"/>
</dbReference>
<dbReference type="GO" id="GO:0004252">
    <property type="term" value="F:serine-type endopeptidase activity"/>
    <property type="evidence" value="ECO:0007669"/>
    <property type="project" value="InterPro"/>
</dbReference>
<dbReference type="GO" id="GO:0006508">
    <property type="term" value="P:proteolysis"/>
    <property type="evidence" value="ECO:0007669"/>
    <property type="project" value="InterPro"/>
</dbReference>
<dbReference type="InterPro" id="IPR008269">
    <property type="entry name" value="Lon_proteolytic"/>
</dbReference>
<dbReference type="InterPro" id="IPR001478">
    <property type="entry name" value="PDZ"/>
</dbReference>
<proteinExistence type="predicted"/>
<dbReference type="PANTHER" id="PTHR10046">
    <property type="entry name" value="ATP DEPENDENT LON PROTEASE FAMILY MEMBER"/>
    <property type="match status" value="1"/>
</dbReference>
<accession>A0A7W4VWX4</accession>
<dbReference type="InterPro" id="IPR027065">
    <property type="entry name" value="Lon_Prtase"/>
</dbReference>
<dbReference type="GO" id="GO:0004176">
    <property type="term" value="F:ATP-dependent peptidase activity"/>
    <property type="evidence" value="ECO:0007669"/>
    <property type="project" value="InterPro"/>
</dbReference>
<dbReference type="GO" id="GO:0030163">
    <property type="term" value="P:protein catabolic process"/>
    <property type="evidence" value="ECO:0007669"/>
    <property type="project" value="InterPro"/>
</dbReference>
<sequence length="351" mass="37102">MTQRTIAGLLAVPLVIALWVVAALESLPYVTYEPGITVNVLGDNEDGKPIIQVDGHETWADDGQLRMTTVYVSQPDAHNTLFELMKDWVSSSSAVYPYDAIYRKDETAEQNRQEGKQEMTSSQDAATAAALTELGYDVTEAVVGGVEEGTPADGVFERGDVILRVDGEKVLNSDEVVTAVTEAGAGQPIEFVVRRDGKRHTLTVTPQETDGRPQVGVQVGTQTTDFPFEVTIAIDPSIGGPSAGLMFSLGIYDTLTDGSLTDGRTIAGTGTVDAAGKVGPIGGIQQKIVGAREAGAELFLVPPANCDEAVQAPNGDMRLVEAPSTHSALRSIKTWVEDPDADLPTCGDDAA</sequence>
<dbReference type="InterPro" id="IPR036034">
    <property type="entry name" value="PDZ_sf"/>
</dbReference>
<feature type="domain" description="PDZ" evidence="1">
    <location>
        <begin position="118"/>
        <end position="184"/>
    </location>
</feature>
<dbReference type="InterPro" id="IPR020568">
    <property type="entry name" value="Ribosomal_Su5_D2-typ_SF"/>
</dbReference>
<comment type="caution">
    <text evidence="2">The sequence shown here is derived from an EMBL/GenBank/DDBJ whole genome shotgun (WGS) entry which is preliminary data.</text>
</comment>
<gene>
    <name evidence="2" type="ORF">FHU40_003149</name>
</gene>
<dbReference type="RefSeq" id="WP_183593193.1">
    <property type="nucleotide sequence ID" value="NZ_JACHWR010000002.1"/>
</dbReference>
<dbReference type="AlphaFoldDB" id="A0A7W4VWX4"/>
<dbReference type="Proteomes" id="UP000589626">
    <property type="component" value="Unassembled WGS sequence"/>
</dbReference>
<reference evidence="2 3" key="1">
    <citation type="submission" date="2020-08" db="EMBL/GenBank/DDBJ databases">
        <title>Sequencing the genomes of 1000 actinobacteria strains.</title>
        <authorList>
            <person name="Klenk H.-P."/>
        </authorList>
    </citation>
    <scope>NUCLEOTIDE SEQUENCE [LARGE SCALE GENOMIC DNA]</scope>
    <source>
        <strain evidence="2 3">DSM 105498</strain>
    </source>
</reference>
<dbReference type="PROSITE" id="PS50106">
    <property type="entry name" value="PDZ"/>
    <property type="match status" value="1"/>
</dbReference>
<dbReference type="Pfam" id="PF05362">
    <property type="entry name" value="Lon_C"/>
    <property type="match status" value="1"/>
</dbReference>
<protein>
    <submittedName>
        <fullName evidence="2">PDZ domain-containing protein</fullName>
    </submittedName>
</protein>
<keyword evidence="3" id="KW-1185">Reference proteome</keyword>
<dbReference type="Gene3D" id="3.30.230.10">
    <property type="match status" value="1"/>
</dbReference>
<dbReference type="CDD" id="cd23081">
    <property type="entry name" value="cpPDZ_EcRseP-like"/>
    <property type="match status" value="1"/>
</dbReference>
<evidence type="ECO:0000259" key="1">
    <source>
        <dbReference type="PROSITE" id="PS50106"/>
    </source>
</evidence>
<dbReference type="InterPro" id="IPR014721">
    <property type="entry name" value="Ribsml_uS5_D2-typ_fold_subgr"/>
</dbReference>
<dbReference type="EMBL" id="JACHWR010000002">
    <property type="protein sequence ID" value="MBB3043331.1"/>
    <property type="molecule type" value="Genomic_DNA"/>
</dbReference>
<dbReference type="GO" id="GO:0005524">
    <property type="term" value="F:ATP binding"/>
    <property type="evidence" value="ECO:0007669"/>
    <property type="project" value="InterPro"/>
</dbReference>
<name>A0A7W4VWX4_9ACTN</name>